<protein>
    <submittedName>
        <fullName evidence="2">Uncharacterized protein</fullName>
    </submittedName>
</protein>
<reference evidence="2 3" key="1">
    <citation type="submission" date="2015-07" db="EMBL/GenBank/DDBJ databases">
        <authorList>
            <person name="Noorani M."/>
        </authorList>
    </citation>
    <scope>NUCLEOTIDE SEQUENCE [LARGE SCALE GENOMIC DNA]</scope>
    <source>
        <strain evidence="2">BBA 69670</strain>
    </source>
</reference>
<accession>A0A0K6G7J7</accession>
<keyword evidence="3" id="KW-1185">Reference proteome</keyword>
<dbReference type="EMBL" id="CYGV01001465">
    <property type="protein sequence ID" value="CUA74598.1"/>
    <property type="molecule type" value="Genomic_DNA"/>
</dbReference>
<feature type="region of interest" description="Disordered" evidence="1">
    <location>
        <begin position="557"/>
        <end position="780"/>
    </location>
</feature>
<feature type="region of interest" description="Disordered" evidence="1">
    <location>
        <begin position="207"/>
        <end position="230"/>
    </location>
</feature>
<feature type="region of interest" description="Disordered" evidence="1">
    <location>
        <begin position="363"/>
        <end position="388"/>
    </location>
</feature>
<feature type="compositionally biased region" description="Acidic residues" evidence="1">
    <location>
        <begin position="560"/>
        <end position="575"/>
    </location>
</feature>
<dbReference type="AlphaFoldDB" id="A0A0K6G7J7"/>
<gene>
    <name evidence="2" type="ORF">RSOLAG22IIIB_11343</name>
</gene>
<feature type="compositionally biased region" description="Basic residues" evidence="1">
    <location>
        <begin position="767"/>
        <end position="780"/>
    </location>
</feature>
<feature type="compositionally biased region" description="Basic and acidic residues" evidence="1">
    <location>
        <begin position="576"/>
        <end position="597"/>
    </location>
</feature>
<proteinExistence type="predicted"/>
<feature type="compositionally biased region" description="Low complexity" evidence="1">
    <location>
        <begin position="51"/>
        <end position="66"/>
    </location>
</feature>
<sequence length="780" mass="85304">MTKRKLASGYEISSDESSNELKAPPPKKSKQFQPPRLSLSTSNVNKTKTHTFNFPTPSTNATPSTAQPKAVTDASQSRAGGSTSMPTPPDRPGVPRAPIPSLSDDEAAVSPTVAKGKNRAPAPVVLEGESSSDEKDQVPHTSIPSGSGAGSSRRLLEQHMNEMSTQLQSIDAQAKQNHREIKEEFGTLKQSIEELRVLFITKAVPSNPTDDKPAAQPVSASGKRMTNPRPTKEFSDLVIKVATEYRSRVGHKETGNARHARKAWDDVTMLNGKPAPHPSFVDSNGNDDYFPKAFADPITGYRQPFPNYDKPMDQQTAWVPTVYERFVSTVPHDNGSVSTMLRGLSDEQILILIHDGPFSTARGNWGKRGKLGNKDEQNSHARREKRSERICEARSLRREEVPALMGAEWDWVYHPGMMSRHVSDDEGNITVERNEGRAQWLTNFYEANDLASRRRSVKPNVVLVAPSIPKLRTRRGGKVTKKLLPIGLCGFSKKFRRENSELFESSEDLLNTRLSTPPDISAFLAKYPKVDEPELEPNTVGLDGEAGDDLREVGAFNTGVEDEGEDADTEEDLEEREPGQPKKLEEPKEPDEPKELDESQTVRQRGPRPKAVGTASLDDHVIDPTLRSTPPAPGAQAQHPVPVPASPPAPAPALALAPAPNVSRAPSIDPPVMRDSWGNPVGTDMPPPPPLQEPDKLNAAPGGVESEGQSKPKRKYTKKKVQPEASANETQGEQEEVIPKKRGRPQGSKNKPKEHAPPGESEAGPPTRKRGPGRPRKVAE</sequence>
<feature type="region of interest" description="Disordered" evidence="1">
    <location>
        <begin position="1"/>
        <end position="152"/>
    </location>
</feature>
<feature type="compositionally biased region" description="Basic and acidic residues" evidence="1">
    <location>
        <begin position="372"/>
        <end position="388"/>
    </location>
</feature>
<feature type="compositionally biased region" description="Pro residues" evidence="1">
    <location>
        <begin position="641"/>
        <end position="651"/>
    </location>
</feature>
<name>A0A0K6G7J7_9AGAM</name>
<feature type="compositionally biased region" description="Polar residues" evidence="1">
    <location>
        <begin position="73"/>
        <end position="85"/>
    </location>
</feature>
<dbReference type="Proteomes" id="UP000044841">
    <property type="component" value="Unassembled WGS sequence"/>
</dbReference>
<evidence type="ECO:0000256" key="1">
    <source>
        <dbReference type="SAM" id="MobiDB-lite"/>
    </source>
</evidence>
<evidence type="ECO:0000313" key="3">
    <source>
        <dbReference type="Proteomes" id="UP000044841"/>
    </source>
</evidence>
<feature type="compositionally biased region" description="Basic residues" evidence="1">
    <location>
        <begin position="711"/>
        <end position="720"/>
    </location>
</feature>
<evidence type="ECO:0000313" key="2">
    <source>
        <dbReference type="EMBL" id="CUA74598.1"/>
    </source>
</evidence>
<organism evidence="2 3">
    <name type="scientific">Rhizoctonia solani</name>
    <dbReference type="NCBI Taxonomy" id="456999"/>
    <lineage>
        <taxon>Eukaryota</taxon>
        <taxon>Fungi</taxon>
        <taxon>Dikarya</taxon>
        <taxon>Basidiomycota</taxon>
        <taxon>Agaricomycotina</taxon>
        <taxon>Agaricomycetes</taxon>
        <taxon>Cantharellales</taxon>
        <taxon>Ceratobasidiaceae</taxon>
        <taxon>Rhizoctonia</taxon>
    </lineage>
</organism>
<feature type="compositionally biased region" description="Pro residues" evidence="1">
    <location>
        <begin position="86"/>
        <end position="98"/>
    </location>
</feature>